<dbReference type="Proteomes" id="UP000808337">
    <property type="component" value="Unassembled WGS sequence"/>
</dbReference>
<organism evidence="2 3">
    <name type="scientific">Candidatus Opimibacter skivensis</name>
    <dbReference type="NCBI Taxonomy" id="2982028"/>
    <lineage>
        <taxon>Bacteria</taxon>
        <taxon>Pseudomonadati</taxon>
        <taxon>Bacteroidota</taxon>
        <taxon>Saprospiria</taxon>
        <taxon>Saprospirales</taxon>
        <taxon>Saprospiraceae</taxon>
        <taxon>Candidatus Opimibacter</taxon>
    </lineage>
</organism>
<dbReference type="SUPFAM" id="SSF55298">
    <property type="entry name" value="YjgF-like"/>
    <property type="match status" value="1"/>
</dbReference>
<dbReference type="FunFam" id="3.30.1330.40:FF:000001">
    <property type="entry name" value="L-PSP family endoribonuclease"/>
    <property type="match status" value="1"/>
</dbReference>
<comment type="similarity">
    <text evidence="1">Belongs to the RutC family.</text>
</comment>
<dbReference type="GO" id="GO:0019239">
    <property type="term" value="F:deaminase activity"/>
    <property type="evidence" value="ECO:0007669"/>
    <property type="project" value="TreeGrafter"/>
</dbReference>
<comment type="caution">
    <text evidence="2">The sequence shown here is derived from an EMBL/GenBank/DDBJ whole genome shotgun (WGS) entry which is preliminary data.</text>
</comment>
<dbReference type="PANTHER" id="PTHR11803">
    <property type="entry name" value="2-IMINOBUTANOATE/2-IMINOPROPANOATE DEAMINASE RIDA"/>
    <property type="match status" value="1"/>
</dbReference>
<reference evidence="2 3" key="1">
    <citation type="submission" date="2020-10" db="EMBL/GenBank/DDBJ databases">
        <title>Connecting structure to function with the recovery of over 1000 high-quality activated sludge metagenome-assembled genomes encoding full-length rRNA genes using long-read sequencing.</title>
        <authorList>
            <person name="Singleton C.M."/>
            <person name="Petriglieri F."/>
            <person name="Kristensen J.M."/>
            <person name="Kirkegaard R.H."/>
            <person name="Michaelsen T.Y."/>
            <person name="Andersen M.H."/>
            <person name="Karst S.M."/>
            <person name="Dueholm M.S."/>
            <person name="Nielsen P.H."/>
            <person name="Albertsen M."/>
        </authorList>
    </citation>
    <scope>NUCLEOTIDE SEQUENCE [LARGE SCALE GENOMIC DNA]</scope>
    <source>
        <strain evidence="2">Ribe_18-Q3-R11-54_MAXAC.273</strain>
    </source>
</reference>
<dbReference type="InterPro" id="IPR006056">
    <property type="entry name" value="RidA"/>
</dbReference>
<dbReference type="CDD" id="cd00448">
    <property type="entry name" value="YjgF_YER057c_UK114_family"/>
    <property type="match status" value="1"/>
</dbReference>
<dbReference type="PROSITE" id="PS01094">
    <property type="entry name" value="UPF0076"/>
    <property type="match status" value="1"/>
</dbReference>
<dbReference type="EMBL" id="JADKGY010000032">
    <property type="protein sequence ID" value="MBK9984919.1"/>
    <property type="molecule type" value="Genomic_DNA"/>
</dbReference>
<dbReference type="NCBIfam" id="TIGR00004">
    <property type="entry name" value="Rid family detoxifying hydrolase"/>
    <property type="match status" value="1"/>
</dbReference>
<sequence>MKKIITTEAPIPAGHYSQAICCQGLVFVAGQLPLDPSTGKMIEGDVEAQVRQTIQNVESILLASNSGLDHVLKSTIYIPDISYWPEVNRVYGECFGDHKPARAVIPCGPLHYGAALEMEVIAREAIE</sequence>
<name>A0A9D7T229_9BACT</name>
<protein>
    <submittedName>
        <fullName evidence="2">RidA family protein</fullName>
    </submittedName>
</protein>
<proteinExistence type="inferred from homology"/>
<dbReference type="InterPro" id="IPR006175">
    <property type="entry name" value="YjgF/YER057c/UK114"/>
</dbReference>
<dbReference type="InterPro" id="IPR019897">
    <property type="entry name" value="RidA_CS"/>
</dbReference>
<dbReference type="Gene3D" id="3.30.1330.40">
    <property type="entry name" value="RutC-like"/>
    <property type="match status" value="1"/>
</dbReference>
<accession>A0A9D7T229</accession>
<gene>
    <name evidence="2" type="ORF">IPP15_21575</name>
</gene>
<dbReference type="InterPro" id="IPR035959">
    <property type="entry name" value="RutC-like_sf"/>
</dbReference>
<evidence type="ECO:0000313" key="3">
    <source>
        <dbReference type="Proteomes" id="UP000808337"/>
    </source>
</evidence>
<evidence type="ECO:0000313" key="2">
    <source>
        <dbReference type="EMBL" id="MBK9984919.1"/>
    </source>
</evidence>
<dbReference type="PANTHER" id="PTHR11803:SF58">
    <property type="entry name" value="PROTEIN HMF1-RELATED"/>
    <property type="match status" value="1"/>
</dbReference>
<dbReference type="Pfam" id="PF01042">
    <property type="entry name" value="Ribonuc_L-PSP"/>
    <property type="match status" value="1"/>
</dbReference>
<dbReference type="GO" id="GO:0005829">
    <property type="term" value="C:cytosol"/>
    <property type="evidence" value="ECO:0007669"/>
    <property type="project" value="TreeGrafter"/>
</dbReference>
<dbReference type="AlphaFoldDB" id="A0A9D7T229"/>
<evidence type="ECO:0000256" key="1">
    <source>
        <dbReference type="ARBA" id="ARBA00010552"/>
    </source>
</evidence>